<evidence type="ECO:0000313" key="6">
    <source>
        <dbReference type="Proteomes" id="UP000240608"/>
    </source>
</evidence>
<dbReference type="GO" id="GO:0051607">
    <property type="term" value="P:defense response to virus"/>
    <property type="evidence" value="ECO:0007669"/>
    <property type="project" value="UniProtKB-KW"/>
</dbReference>
<protein>
    <submittedName>
        <fullName evidence="5">CRISPR-associated endoribonuclease Cas6</fullName>
    </submittedName>
</protein>
<dbReference type="Gene3D" id="3.30.70.1890">
    <property type="match status" value="1"/>
</dbReference>
<dbReference type="GO" id="GO:0016788">
    <property type="term" value="F:hydrolase activity, acting on ester bonds"/>
    <property type="evidence" value="ECO:0007669"/>
    <property type="project" value="InterPro"/>
</dbReference>
<evidence type="ECO:0000256" key="1">
    <source>
        <dbReference type="ARBA" id="ARBA00005937"/>
    </source>
</evidence>
<name>A0A2T4DS47_9BACT</name>
<dbReference type="CDD" id="cd21140">
    <property type="entry name" value="Cas6_I-like"/>
    <property type="match status" value="1"/>
</dbReference>
<comment type="similarity">
    <text evidence="1">Belongs to the CRISPR-associated protein Cas6/Cse3/CasE family.</text>
</comment>
<evidence type="ECO:0000313" key="5">
    <source>
        <dbReference type="EMBL" id="PTB96622.1"/>
    </source>
</evidence>
<evidence type="ECO:0000259" key="4">
    <source>
        <dbReference type="Pfam" id="PF01881"/>
    </source>
</evidence>
<dbReference type="GO" id="GO:0003723">
    <property type="term" value="F:RNA binding"/>
    <property type="evidence" value="ECO:0007669"/>
    <property type="project" value="UniProtKB-KW"/>
</dbReference>
<dbReference type="Pfam" id="PF01881">
    <property type="entry name" value="Cas_Cas6_C"/>
    <property type="match status" value="1"/>
</dbReference>
<keyword evidence="2" id="KW-0694">RNA-binding</keyword>
<reference evidence="5 6" key="1">
    <citation type="submission" date="2018-03" db="EMBL/GenBank/DDBJ databases">
        <title>Cross-interface Injection: A General Nanoliter Liquid Handling Method Applied to Single Cells Genome Amplification Automated Nanoliter Liquid Handling Applied to Single Cell Multiple Displacement Amplification.</title>
        <authorList>
            <person name="Yun J."/>
            <person name="Xu P."/>
            <person name="Xu J."/>
            <person name="Dai X."/>
            <person name="Wang Y."/>
            <person name="Zheng X."/>
            <person name="Cao C."/>
            <person name="Yi Q."/>
            <person name="Zhu Y."/>
            <person name="Wang L."/>
            <person name="Dong Z."/>
            <person name="Huang Y."/>
            <person name="Huang L."/>
            <person name="Du W."/>
        </authorList>
    </citation>
    <scope>NUCLEOTIDE SEQUENCE [LARGE SCALE GENOMIC DNA]</scope>
    <source>
        <strain evidence="5 6">Z-D1-2</strain>
    </source>
</reference>
<feature type="domain" description="CRISPR associated protein Cas6 C-terminal" evidence="4">
    <location>
        <begin position="111"/>
        <end position="240"/>
    </location>
</feature>
<comment type="caution">
    <text evidence="5">The sequence shown here is derived from an EMBL/GenBank/DDBJ whole genome shotgun (WGS) entry which is preliminary data.</text>
</comment>
<dbReference type="Gene3D" id="3.30.70.1900">
    <property type="match status" value="1"/>
</dbReference>
<accession>A0A2T4DS47</accession>
<dbReference type="NCBIfam" id="TIGR01877">
    <property type="entry name" value="cas_cas6"/>
    <property type="match status" value="1"/>
</dbReference>
<dbReference type="EMBL" id="PYVU01000043">
    <property type="protein sequence ID" value="PTB96622.1"/>
    <property type="molecule type" value="Genomic_DNA"/>
</dbReference>
<dbReference type="InterPro" id="IPR045747">
    <property type="entry name" value="CRISPR-assoc_prot_Cas6_N_sf"/>
</dbReference>
<proteinExistence type="inferred from homology"/>
<organism evidence="5 6">
    <name type="scientific">Marivirga lumbricoides</name>
    <dbReference type="NCBI Taxonomy" id="1046115"/>
    <lineage>
        <taxon>Bacteria</taxon>
        <taxon>Pseudomonadati</taxon>
        <taxon>Bacteroidota</taxon>
        <taxon>Cytophagia</taxon>
        <taxon>Cytophagales</taxon>
        <taxon>Marivirgaceae</taxon>
        <taxon>Marivirga</taxon>
    </lineage>
</organism>
<evidence type="ECO:0000256" key="3">
    <source>
        <dbReference type="ARBA" id="ARBA00023118"/>
    </source>
</evidence>
<gene>
    <name evidence="5" type="primary">cas6</name>
    <name evidence="5" type="ORF">C9994_06620</name>
</gene>
<dbReference type="RefSeq" id="WP_188461548.1">
    <property type="nucleotide sequence ID" value="NZ_BAABHU010000003.1"/>
</dbReference>
<sequence>MRVRLIFKNKDKGASVPFHHQYYLFRFFRGLIKKCGNEAYNDFKHFNFSGLKGQTTVSKTGLHFYSSKITLVFSCQDKDFIDDIIKSLFSLPEVKLNGLSIIPFSVELEPEIDFEEEMKYICLSPLILLEPEFSDESAKRFIHPTSPEFKSLLIDAINQKTDLLEGEEIEFLPDENYLRKLEDSGKKYSRVYPLYENDVPYEVRGYTFPFVLRAPITLHKFLFECGLGLHNDKGFGMLDLATVVPGSETIPYFNGPLEN</sequence>
<dbReference type="InterPro" id="IPR010156">
    <property type="entry name" value="CRISPR-assoc_prot_Cas6"/>
</dbReference>
<dbReference type="PANTHER" id="PTHR36984">
    <property type="entry name" value="CRISPR-ASSOCIATED ENDORIBONUCLEASE CAS6 1"/>
    <property type="match status" value="1"/>
</dbReference>
<dbReference type="Proteomes" id="UP000240608">
    <property type="component" value="Unassembled WGS sequence"/>
</dbReference>
<keyword evidence="3" id="KW-0051">Antiviral defense</keyword>
<evidence type="ECO:0000256" key="2">
    <source>
        <dbReference type="ARBA" id="ARBA00022884"/>
    </source>
</evidence>
<dbReference type="PANTHER" id="PTHR36984:SF1">
    <property type="entry name" value="CRISPR-ASSOCIATED ENDORIBONUCLEASE CAS6 1"/>
    <property type="match status" value="1"/>
</dbReference>
<dbReference type="InterPro" id="IPR049435">
    <property type="entry name" value="Cas_Cas6_C"/>
</dbReference>
<dbReference type="AlphaFoldDB" id="A0A2T4DS47"/>